<dbReference type="Pfam" id="PF13738">
    <property type="entry name" value="Pyr_redox_3"/>
    <property type="match status" value="1"/>
</dbReference>
<dbReference type="AlphaFoldDB" id="A0AA91EWZ7"/>
<comment type="caution">
    <text evidence="1">The sequence shown here is derived from an EMBL/GenBank/DDBJ whole genome shotgun (WGS) entry which is preliminary data.</text>
</comment>
<dbReference type="SUPFAM" id="SSF51905">
    <property type="entry name" value="FAD/NAD(P)-binding domain"/>
    <property type="match status" value="1"/>
</dbReference>
<reference evidence="1 2" key="1">
    <citation type="submission" date="2016-06" db="EMBL/GenBank/DDBJ databases">
        <authorList>
            <person name="Sutton G."/>
            <person name="Brinkac L."/>
            <person name="Sanka R."/>
            <person name="Adams M."/>
            <person name="Lau E."/>
            <person name="Garcia-Basteiro A."/>
            <person name="Lopez-Varela E."/>
            <person name="Palencia S."/>
        </authorList>
    </citation>
    <scope>NUCLEOTIDE SEQUENCE [LARGE SCALE GENOMIC DNA]</scope>
    <source>
        <strain evidence="1 2">1211594.5</strain>
    </source>
</reference>
<dbReference type="PANTHER" id="PTHR42877:SF4">
    <property type="entry name" value="FAD_NAD(P)-BINDING DOMAIN-CONTAINING PROTEIN-RELATED"/>
    <property type="match status" value="1"/>
</dbReference>
<dbReference type="PRINTS" id="PR00469">
    <property type="entry name" value="PNDRDTASEII"/>
</dbReference>
<sequence length="513" mass="56654">MTTPARRDTTTTTVVIGAGFAGLGAAIRLLDQGIDDFIVLERASEVGGTWRDNTYPGVACDVPSLLYSYSFEPNPRWSQTYASGAEIQQYIIDIVDRRGLRKHIEFNQDVCAASWDDSRHEWLIRTATDEFRARTVIASYGPLAQWSLPNIDGIDSFDGQVVHTARWDHELDFSDKTVAVIGTGSTAVQVIPELVRKAKKVRVFQRTPGWVYPRANRATPSWVRRLYAQAPVAQRAARSALLGVSEAGALAVVWNTALTSAVAFAGRRYLANQVQDRWLRRRLTPNFRPGCKRMLVSDEYYKALQAPNCELISWPIARIGATGVMTCEGIEHTADVIVCATGYEATKTAPPIQITGHNGRSLNDEWAGGAFAYKSVSVAGYPNLFFTFGPNSGPGHTSALVYMEAQIDYAVRMIALLTARGLTSIDVRAEAQQTYNHWLQRRLEKTTWNSGGCSSWYLTEDGFNATMFPGFATTFRRLLDDLELQDYVATGDPTALVGARSGSPSTSERKRIG</sequence>
<dbReference type="PANTHER" id="PTHR42877">
    <property type="entry name" value="L-ORNITHINE N(5)-MONOOXYGENASE-RELATED"/>
    <property type="match status" value="1"/>
</dbReference>
<dbReference type="Proteomes" id="UP000093712">
    <property type="component" value="Unassembled WGS sequence"/>
</dbReference>
<dbReference type="RefSeq" id="WP_065041917.1">
    <property type="nucleotide sequence ID" value="NZ_LZME01000135.1"/>
</dbReference>
<dbReference type="InterPro" id="IPR036188">
    <property type="entry name" value="FAD/NAD-bd_sf"/>
</dbReference>
<dbReference type="EMBL" id="LZME01000135">
    <property type="protein sequence ID" value="OBK81842.1"/>
    <property type="molecule type" value="Genomic_DNA"/>
</dbReference>
<accession>A0AA91EWZ7</accession>
<dbReference type="InterPro" id="IPR051209">
    <property type="entry name" value="FAD-bind_Monooxygenase_sf"/>
</dbReference>
<protein>
    <submittedName>
        <fullName evidence="1">4-hydroxyacetophenone monooxygenase</fullName>
    </submittedName>
</protein>
<dbReference type="GO" id="GO:0004497">
    <property type="term" value="F:monooxygenase activity"/>
    <property type="evidence" value="ECO:0007669"/>
    <property type="project" value="UniProtKB-KW"/>
</dbReference>
<gene>
    <name evidence="1" type="ORF">A5649_10270</name>
</gene>
<name>A0AA91EWZ7_9MYCO</name>
<keyword evidence="1" id="KW-0560">Oxidoreductase</keyword>
<organism evidence="1 2">
    <name type="scientific">Mycolicibacter heraklionensis</name>
    <dbReference type="NCBI Taxonomy" id="512402"/>
    <lineage>
        <taxon>Bacteria</taxon>
        <taxon>Bacillati</taxon>
        <taxon>Actinomycetota</taxon>
        <taxon>Actinomycetes</taxon>
        <taxon>Mycobacteriales</taxon>
        <taxon>Mycobacteriaceae</taxon>
        <taxon>Mycolicibacter</taxon>
    </lineage>
</organism>
<evidence type="ECO:0000313" key="1">
    <source>
        <dbReference type="EMBL" id="OBK81842.1"/>
    </source>
</evidence>
<evidence type="ECO:0000313" key="2">
    <source>
        <dbReference type="Proteomes" id="UP000093712"/>
    </source>
</evidence>
<keyword evidence="1" id="KW-0503">Monooxygenase</keyword>
<dbReference type="Gene3D" id="3.50.50.60">
    <property type="entry name" value="FAD/NAD(P)-binding domain"/>
    <property type="match status" value="2"/>
</dbReference>
<proteinExistence type="predicted"/>